<gene>
    <name evidence="2" type="primary">ORF112924</name>
</gene>
<evidence type="ECO:0000313" key="2">
    <source>
        <dbReference type="EMBL" id="CEK78967.1"/>
    </source>
</evidence>
<reference evidence="2" key="1">
    <citation type="submission" date="2014-12" db="EMBL/GenBank/DDBJ databases">
        <title>Insight into the proteome of Arion vulgaris.</title>
        <authorList>
            <person name="Aradska J."/>
            <person name="Bulat T."/>
            <person name="Smidak R."/>
            <person name="Sarate P."/>
            <person name="Gangsoo J."/>
            <person name="Sialana F."/>
            <person name="Bilban M."/>
            <person name="Lubec G."/>
        </authorList>
    </citation>
    <scope>NUCLEOTIDE SEQUENCE</scope>
    <source>
        <tissue evidence="2">Skin</tissue>
    </source>
</reference>
<dbReference type="EMBL" id="HACG01032102">
    <property type="protein sequence ID" value="CEK78967.1"/>
    <property type="molecule type" value="Transcribed_RNA"/>
</dbReference>
<keyword evidence="1" id="KW-0732">Signal</keyword>
<feature type="signal peptide" evidence="1">
    <location>
        <begin position="1"/>
        <end position="26"/>
    </location>
</feature>
<feature type="non-terminal residue" evidence="2">
    <location>
        <position position="51"/>
    </location>
</feature>
<proteinExistence type="predicted"/>
<accession>A0A0B7AED9</accession>
<evidence type="ECO:0008006" key="3">
    <source>
        <dbReference type="Google" id="ProtNLM"/>
    </source>
</evidence>
<dbReference type="AlphaFoldDB" id="A0A0B7AED9"/>
<name>A0A0B7AED9_9EUPU</name>
<organism evidence="2">
    <name type="scientific">Arion vulgaris</name>
    <dbReference type="NCBI Taxonomy" id="1028688"/>
    <lineage>
        <taxon>Eukaryota</taxon>
        <taxon>Metazoa</taxon>
        <taxon>Spiralia</taxon>
        <taxon>Lophotrochozoa</taxon>
        <taxon>Mollusca</taxon>
        <taxon>Gastropoda</taxon>
        <taxon>Heterobranchia</taxon>
        <taxon>Euthyneura</taxon>
        <taxon>Panpulmonata</taxon>
        <taxon>Eupulmonata</taxon>
        <taxon>Stylommatophora</taxon>
        <taxon>Helicina</taxon>
        <taxon>Arionoidea</taxon>
        <taxon>Arionidae</taxon>
        <taxon>Arion</taxon>
    </lineage>
</organism>
<evidence type="ECO:0000256" key="1">
    <source>
        <dbReference type="SAM" id="SignalP"/>
    </source>
</evidence>
<sequence length="51" mass="5449">MTPLISGLSVINCFNLLTAFVVKVRGAFCGINRLEVTALTVARPIALLAIF</sequence>
<protein>
    <recommendedName>
        <fullName evidence="3">G-protein coupled receptors family 1 profile domain-containing protein</fullName>
    </recommendedName>
</protein>
<feature type="chain" id="PRO_5002112785" description="G-protein coupled receptors family 1 profile domain-containing protein" evidence="1">
    <location>
        <begin position="27"/>
        <end position="51"/>
    </location>
</feature>